<dbReference type="Proteomes" id="UP000177845">
    <property type="component" value="Unassembled WGS sequence"/>
</dbReference>
<dbReference type="AlphaFoldDB" id="A0A1F4XEW3"/>
<proteinExistence type="predicted"/>
<dbReference type="EMBL" id="MEWJ01000042">
    <property type="protein sequence ID" value="OGC79653.1"/>
    <property type="molecule type" value="Genomic_DNA"/>
</dbReference>
<evidence type="ECO:0000313" key="1">
    <source>
        <dbReference type="EMBL" id="OGC79653.1"/>
    </source>
</evidence>
<accession>A0A1F4XEW3</accession>
<organism evidence="1 2">
    <name type="scientific">candidate division WWE3 bacterium RIFOXYD1_FULL_43_17</name>
    <dbReference type="NCBI Taxonomy" id="1802652"/>
    <lineage>
        <taxon>Bacteria</taxon>
        <taxon>Katanobacteria</taxon>
    </lineage>
</organism>
<protein>
    <submittedName>
        <fullName evidence="1">Uncharacterized protein</fullName>
    </submittedName>
</protein>
<name>A0A1F4XEW3_UNCKA</name>
<comment type="caution">
    <text evidence="1">The sequence shown here is derived from an EMBL/GenBank/DDBJ whole genome shotgun (WGS) entry which is preliminary data.</text>
</comment>
<sequence>MCKSKYALDRRSEMSKCSGLVKAAFQLLTSDKDTKKSGGRIITRGVARKILSEETDRIEARIRSMLPTS</sequence>
<reference evidence="1 2" key="1">
    <citation type="journal article" date="2016" name="Nat. Commun.">
        <title>Thousands of microbial genomes shed light on interconnected biogeochemical processes in an aquifer system.</title>
        <authorList>
            <person name="Anantharaman K."/>
            <person name="Brown C.T."/>
            <person name="Hug L.A."/>
            <person name="Sharon I."/>
            <person name="Castelle C.J."/>
            <person name="Probst A.J."/>
            <person name="Thomas B.C."/>
            <person name="Singh A."/>
            <person name="Wilkins M.J."/>
            <person name="Karaoz U."/>
            <person name="Brodie E.L."/>
            <person name="Williams K.H."/>
            <person name="Hubbard S.S."/>
            <person name="Banfield J.F."/>
        </authorList>
    </citation>
    <scope>NUCLEOTIDE SEQUENCE [LARGE SCALE GENOMIC DNA]</scope>
</reference>
<evidence type="ECO:0000313" key="2">
    <source>
        <dbReference type="Proteomes" id="UP000177845"/>
    </source>
</evidence>
<gene>
    <name evidence="1" type="ORF">A3K01_02085</name>
</gene>